<feature type="transmembrane region" description="Helical" evidence="1">
    <location>
        <begin position="20"/>
        <end position="42"/>
    </location>
</feature>
<dbReference type="Proteomes" id="UP000177626">
    <property type="component" value="Unassembled WGS sequence"/>
</dbReference>
<dbReference type="InterPro" id="IPR036927">
    <property type="entry name" value="Cyt_c_oxase-like_su1_sf"/>
</dbReference>
<sequence length="134" mass="16020">MNLEKLLDLSYLFNRFPPAGFSWPLRIVLLIIFVGSLVLAFYTHKKIGQKDLRKKLWKKIQVWSWTNGLVGLTLMYFREVRALYLSARGWLLIFILLMFVWLIFIIIFAKTKLPDKAEAEKKEQEFNKWLPKKK</sequence>
<reference evidence="2 3" key="1">
    <citation type="journal article" date="2016" name="Nat. Commun.">
        <title>Thousands of microbial genomes shed light on interconnected biogeochemical processes in an aquifer system.</title>
        <authorList>
            <person name="Anantharaman K."/>
            <person name="Brown C.T."/>
            <person name="Hug L.A."/>
            <person name="Sharon I."/>
            <person name="Castelle C.J."/>
            <person name="Probst A.J."/>
            <person name="Thomas B.C."/>
            <person name="Singh A."/>
            <person name="Wilkins M.J."/>
            <person name="Karaoz U."/>
            <person name="Brodie E.L."/>
            <person name="Williams K.H."/>
            <person name="Hubbard S.S."/>
            <person name="Banfield J.F."/>
        </authorList>
    </citation>
    <scope>NUCLEOTIDE SEQUENCE [LARGE SCALE GENOMIC DNA]</scope>
</reference>
<feature type="transmembrane region" description="Helical" evidence="1">
    <location>
        <begin position="90"/>
        <end position="109"/>
    </location>
</feature>
<organism evidence="2 3">
    <name type="scientific">Candidatus Komeilibacteria bacterium RIFOXYC1_FULL_37_11</name>
    <dbReference type="NCBI Taxonomy" id="1798555"/>
    <lineage>
        <taxon>Bacteria</taxon>
        <taxon>Candidatus Komeiliibacteriota</taxon>
    </lineage>
</organism>
<evidence type="ECO:0000313" key="2">
    <source>
        <dbReference type="EMBL" id="OGY93940.1"/>
    </source>
</evidence>
<feature type="transmembrane region" description="Helical" evidence="1">
    <location>
        <begin position="62"/>
        <end position="78"/>
    </location>
</feature>
<dbReference type="AlphaFoldDB" id="A0A1G2C033"/>
<keyword evidence="1" id="KW-1133">Transmembrane helix</keyword>
<gene>
    <name evidence="2" type="ORF">A2406_03485</name>
</gene>
<evidence type="ECO:0000256" key="1">
    <source>
        <dbReference type="SAM" id="Phobius"/>
    </source>
</evidence>
<comment type="caution">
    <text evidence="2">The sequence shown here is derived from an EMBL/GenBank/DDBJ whole genome shotgun (WGS) entry which is preliminary data.</text>
</comment>
<proteinExistence type="predicted"/>
<keyword evidence="1" id="KW-0812">Transmembrane</keyword>
<evidence type="ECO:0000313" key="3">
    <source>
        <dbReference type="Proteomes" id="UP000177626"/>
    </source>
</evidence>
<protein>
    <submittedName>
        <fullName evidence="2">Uncharacterized protein</fullName>
    </submittedName>
</protein>
<name>A0A1G2C033_9BACT</name>
<dbReference type="EMBL" id="MHKQ01000014">
    <property type="protein sequence ID" value="OGY93940.1"/>
    <property type="molecule type" value="Genomic_DNA"/>
</dbReference>
<accession>A0A1G2C033</accession>
<keyword evidence="1" id="KW-0472">Membrane</keyword>
<dbReference type="Gene3D" id="1.20.210.10">
    <property type="entry name" value="Cytochrome c oxidase-like, subunit I domain"/>
    <property type="match status" value="1"/>
</dbReference>